<sequence length="96" mass="10753">MGGTVILVGSIVLGYLFCLPGGTHTYYEPRCNASTAQHNRTICCFQNATVCYCTLASQAESCFKTFQEKCNGFPHMLTCIKKWQYTLCQCVHTPIR</sequence>
<evidence type="ECO:0000313" key="2">
    <source>
        <dbReference type="EMBL" id="JAP86645.1"/>
    </source>
</evidence>
<feature type="signal peptide" evidence="1">
    <location>
        <begin position="1"/>
        <end position="25"/>
    </location>
</feature>
<dbReference type="EMBL" id="GEDV01001912">
    <property type="protein sequence ID" value="JAP86645.1"/>
    <property type="molecule type" value="Transcribed_RNA"/>
</dbReference>
<proteinExistence type="predicted"/>
<dbReference type="AlphaFoldDB" id="A0A131Z755"/>
<feature type="chain" id="PRO_5007286978" evidence="1">
    <location>
        <begin position="26"/>
        <end position="96"/>
    </location>
</feature>
<reference evidence="2" key="1">
    <citation type="journal article" date="2016" name="Ticks Tick Borne Dis.">
        <title>De novo assembly and annotation of the salivary gland transcriptome of Rhipicephalus appendiculatus male and female ticks during blood feeding.</title>
        <authorList>
            <person name="de Castro M.H."/>
            <person name="de Klerk D."/>
            <person name="Pienaar R."/>
            <person name="Latif A.A."/>
            <person name="Rees D.J."/>
            <person name="Mans B.J."/>
        </authorList>
    </citation>
    <scope>NUCLEOTIDE SEQUENCE</scope>
    <source>
        <tissue evidence="2">Salivary glands</tissue>
    </source>
</reference>
<name>A0A131Z755_RHIAP</name>
<keyword evidence="1" id="KW-0732">Signal</keyword>
<evidence type="ECO:0000256" key="1">
    <source>
        <dbReference type="SAM" id="SignalP"/>
    </source>
</evidence>
<protein>
    <submittedName>
        <fullName evidence="2">Uncharacterized protein</fullName>
    </submittedName>
</protein>
<organism evidence="2">
    <name type="scientific">Rhipicephalus appendiculatus</name>
    <name type="common">Brown ear tick</name>
    <dbReference type="NCBI Taxonomy" id="34631"/>
    <lineage>
        <taxon>Eukaryota</taxon>
        <taxon>Metazoa</taxon>
        <taxon>Ecdysozoa</taxon>
        <taxon>Arthropoda</taxon>
        <taxon>Chelicerata</taxon>
        <taxon>Arachnida</taxon>
        <taxon>Acari</taxon>
        <taxon>Parasitiformes</taxon>
        <taxon>Ixodida</taxon>
        <taxon>Ixodoidea</taxon>
        <taxon>Ixodidae</taxon>
        <taxon>Rhipicephalinae</taxon>
        <taxon>Rhipicephalus</taxon>
        <taxon>Rhipicephalus</taxon>
    </lineage>
</organism>
<accession>A0A131Z755</accession>